<dbReference type="InParanoid" id="D8SS98"/>
<evidence type="ECO:0000313" key="6">
    <source>
        <dbReference type="Proteomes" id="UP000001514"/>
    </source>
</evidence>
<dbReference type="eggNOG" id="ENOG502QPWF">
    <property type="taxonomic scope" value="Eukaryota"/>
</dbReference>
<keyword evidence="2" id="KW-0238">DNA-binding</keyword>
<dbReference type="GO" id="GO:0000976">
    <property type="term" value="F:transcription cis-regulatory region binding"/>
    <property type="evidence" value="ECO:0000318"/>
    <property type="project" value="GO_Central"/>
</dbReference>
<evidence type="ECO:0000256" key="1">
    <source>
        <dbReference type="ARBA" id="ARBA00023015"/>
    </source>
</evidence>
<evidence type="ECO:0000256" key="3">
    <source>
        <dbReference type="ARBA" id="ARBA00023163"/>
    </source>
</evidence>
<keyword evidence="4" id="KW-0539">Nucleus</keyword>
<gene>
    <name evidence="5" type="ORF">SELMODRAFT_425183</name>
</gene>
<dbReference type="InterPro" id="IPR044835">
    <property type="entry name" value="ARF_plant"/>
</dbReference>
<evidence type="ECO:0000256" key="2">
    <source>
        <dbReference type="ARBA" id="ARBA00023125"/>
    </source>
</evidence>
<dbReference type="PANTHER" id="PTHR31384">
    <property type="entry name" value="AUXIN RESPONSE FACTOR 4-RELATED"/>
    <property type="match status" value="1"/>
</dbReference>
<proteinExistence type="predicted"/>
<dbReference type="KEGG" id="smo:SELMODRAFT_425183"/>
<keyword evidence="1" id="KW-0805">Transcription regulation</keyword>
<evidence type="ECO:0000313" key="5">
    <source>
        <dbReference type="EMBL" id="EFJ12701.1"/>
    </source>
</evidence>
<protein>
    <recommendedName>
        <fullName evidence="7">Auxin response factor domain-containing protein</fullName>
    </recommendedName>
</protein>
<dbReference type="GO" id="GO:0006355">
    <property type="term" value="P:regulation of DNA-templated transcription"/>
    <property type="evidence" value="ECO:0000318"/>
    <property type="project" value="GO_Central"/>
</dbReference>
<dbReference type="GO" id="GO:0005634">
    <property type="term" value="C:nucleus"/>
    <property type="evidence" value="ECO:0000318"/>
    <property type="project" value="GO_Central"/>
</dbReference>
<dbReference type="Proteomes" id="UP000001514">
    <property type="component" value="Unassembled WGS sequence"/>
</dbReference>
<dbReference type="InterPro" id="IPR015300">
    <property type="entry name" value="DNA-bd_pseudobarrel_sf"/>
</dbReference>
<dbReference type="Gene3D" id="2.40.330.10">
    <property type="entry name" value="DNA-binding pseudobarrel domain"/>
    <property type="match status" value="1"/>
</dbReference>
<dbReference type="HOGENOM" id="CLU_984840_0_0_1"/>
<dbReference type="AlphaFoldDB" id="D8SS98"/>
<organism evidence="6">
    <name type="scientific">Selaginella moellendorffii</name>
    <name type="common">Spikemoss</name>
    <dbReference type="NCBI Taxonomy" id="88036"/>
    <lineage>
        <taxon>Eukaryota</taxon>
        <taxon>Viridiplantae</taxon>
        <taxon>Streptophyta</taxon>
        <taxon>Embryophyta</taxon>
        <taxon>Tracheophyta</taxon>
        <taxon>Lycopodiopsida</taxon>
        <taxon>Selaginellales</taxon>
        <taxon>Selaginellaceae</taxon>
        <taxon>Selaginella</taxon>
    </lineage>
</organism>
<dbReference type="GO" id="GO:0009725">
    <property type="term" value="P:response to hormone"/>
    <property type="evidence" value="ECO:0007669"/>
    <property type="project" value="InterPro"/>
</dbReference>
<evidence type="ECO:0008006" key="7">
    <source>
        <dbReference type="Google" id="ProtNLM"/>
    </source>
</evidence>
<dbReference type="SUPFAM" id="SSF101936">
    <property type="entry name" value="DNA-binding pseudobarrel domain"/>
    <property type="match status" value="1"/>
</dbReference>
<accession>D8SS98</accession>
<dbReference type="Gramene" id="EFJ12701">
    <property type="protein sequence ID" value="EFJ12701"/>
    <property type="gene ID" value="SELMODRAFT_425183"/>
</dbReference>
<name>D8SS98_SELML</name>
<sequence>MNAEMEGGDKKAINQALWLECPGPLITLPAIGSQVVYFPQGYTEQVVASTQKEADFDIPISHLHADQENDEVFAQMTLQPFSQTADPFLLPDFGIQTKQTIVSFSRTLTDFTQTPPAQELVARDLHNIEWRFRHIYRGRAWTTHAGNSTCKPAANEFPSDSTLVGVLAAAALAASTNSRFERQMKEKKKASLNMNFPGLGMPRQFNQSMPPLLQQQQQQVQQIIDLLPNVPEAASILSRPLRIRGESKQHAASKPPHRLGDRDVVMLFCVVIVFYASCQGRIM</sequence>
<evidence type="ECO:0000256" key="4">
    <source>
        <dbReference type="ARBA" id="ARBA00023242"/>
    </source>
</evidence>
<dbReference type="EMBL" id="GL377637">
    <property type="protein sequence ID" value="EFJ12701.1"/>
    <property type="molecule type" value="Genomic_DNA"/>
</dbReference>
<dbReference type="PANTHER" id="PTHR31384:SF115">
    <property type="entry name" value="AUXIN RESPONSE FACTOR 6"/>
    <property type="match status" value="1"/>
</dbReference>
<keyword evidence="3" id="KW-0804">Transcription</keyword>
<reference evidence="5 6" key="1">
    <citation type="journal article" date="2011" name="Science">
        <title>The Selaginella genome identifies genetic changes associated with the evolution of vascular plants.</title>
        <authorList>
            <person name="Banks J.A."/>
            <person name="Nishiyama T."/>
            <person name="Hasebe M."/>
            <person name="Bowman J.L."/>
            <person name="Gribskov M."/>
            <person name="dePamphilis C."/>
            <person name="Albert V.A."/>
            <person name="Aono N."/>
            <person name="Aoyama T."/>
            <person name="Ambrose B.A."/>
            <person name="Ashton N.W."/>
            <person name="Axtell M.J."/>
            <person name="Barker E."/>
            <person name="Barker M.S."/>
            <person name="Bennetzen J.L."/>
            <person name="Bonawitz N.D."/>
            <person name="Chapple C."/>
            <person name="Cheng C."/>
            <person name="Correa L.G."/>
            <person name="Dacre M."/>
            <person name="DeBarry J."/>
            <person name="Dreyer I."/>
            <person name="Elias M."/>
            <person name="Engstrom E.M."/>
            <person name="Estelle M."/>
            <person name="Feng L."/>
            <person name="Finet C."/>
            <person name="Floyd S.K."/>
            <person name="Frommer W.B."/>
            <person name="Fujita T."/>
            <person name="Gramzow L."/>
            <person name="Gutensohn M."/>
            <person name="Harholt J."/>
            <person name="Hattori M."/>
            <person name="Heyl A."/>
            <person name="Hirai T."/>
            <person name="Hiwatashi Y."/>
            <person name="Ishikawa M."/>
            <person name="Iwata M."/>
            <person name="Karol K.G."/>
            <person name="Koehler B."/>
            <person name="Kolukisaoglu U."/>
            <person name="Kubo M."/>
            <person name="Kurata T."/>
            <person name="Lalonde S."/>
            <person name="Li K."/>
            <person name="Li Y."/>
            <person name="Litt A."/>
            <person name="Lyons E."/>
            <person name="Manning G."/>
            <person name="Maruyama T."/>
            <person name="Michael T.P."/>
            <person name="Mikami K."/>
            <person name="Miyazaki S."/>
            <person name="Morinaga S."/>
            <person name="Murata T."/>
            <person name="Mueller-Roeber B."/>
            <person name="Nelson D.R."/>
            <person name="Obara M."/>
            <person name="Oguri Y."/>
            <person name="Olmstead R.G."/>
            <person name="Onodera N."/>
            <person name="Petersen B.L."/>
            <person name="Pils B."/>
            <person name="Prigge M."/>
            <person name="Rensing S.A."/>
            <person name="Riano-Pachon D.M."/>
            <person name="Roberts A.W."/>
            <person name="Sato Y."/>
            <person name="Scheller H.V."/>
            <person name="Schulz B."/>
            <person name="Schulz C."/>
            <person name="Shakirov E.V."/>
            <person name="Shibagaki N."/>
            <person name="Shinohara N."/>
            <person name="Shippen D.E."/>
            <person name="Soerensen I."/>
            <person name="Sotooka R."/>
            <person name="Sugimoto N."/>
            <person name="Sugita M."/>
            <person name="Sumikawa N."/>
            <person name="Tanurdzic M."/>
            <person name="Theissen G."/>
            <person name="Ulvskov P."/>
            <person name="Wakazuki S."/>
            <person name="Weng J.K."/>
            <person name="Willats W.W."/>
            <person name="Wipf D."/>
            <person name="Wolf P.G."/>
            <person name="Yang L."/>
            <person name="Zimmer A.D."/>
            <person name="Zhu Q."/>
            <person name="Mitros T."/>
            <person name="Hellsten U."/>
            <person name="Loque D."/>
            <person name="Otillar R."/>
            <person name="Salamov A."/>
            <person name="Schmutz J."/>
            <person name="Shapiro H."/>
            <person name="Lindquist E."/>
            <person name="Lucas S."/>
            <person name="Rokhsar D."/>
            <person name="Grigoriev I.V."/>
        </authorList>
    </citation>
    <scope>NUCLEOTIDE SEQUENCE [LARGE SCALE GENOMIC DNA]</scope>
</reference>
<keyword evidence="6" id="KW-1185">Reference proteome</keyword>